<dbReference type="Pfam" id="PF15868">
    <property type="entry name" value="MBF2"/>
    <property type="match status" value="1"/>
</dbReference>
<keyword evidence="1" id="KW-0732">Signal</keyword>
<dbReference type="EMBL" id="KQ460845">
    <property type="protein sequence ID" value="KPJ12004.1"/>
    <property type="molecule type" value="Genomic_DNA"/>
</dbReference>
<organism evidence="2 3">
    <name type="scientific">Papilio machaon</name>
    <name type="common">Old World swallowtail butterfly</name>
    <dbReference type="NCBI Taxonomy" id="76193"/>
    <lineage>
        <taxon>Eukaryota</taxon>
        <taxon>Metazoa</taxon>
        <taxon>Ecdysozoa</taxon>
        <taxon>Arthropoda</taxon>
        <taxon>Hexapoda</taxon>
        <taxon>Insecta</taxon>
        <taxon>Pterygota</taxon>
        <taxon>Neoptera</taxon>
        <taxon>Endopterygota</taxon>
        <taxon>Lepidoptera</taxon>
        <taxon>Glossata</taxon>
        <taxon>Ditrysia</taxon>
        <taxon>Papilionoidea</taxon>
        <taxon>Papilionidae</taxon>
        <taxon>Papilioninae</taxon>
        <taxon>Papilio</taxon>
    </lineage>
</organism>
<evidence type="ECO:0000313" key="2">
    <source>
        <dbReference type="EMBL" id="KPJ12004.1"/>
    </source>
</evidence>
<feature type="signal peptide" evidence="1">
    <location>
        <begin position="1"/>
        <end position="20"/>
    </location>
</feature>
<reference evidence="2 3" key="1">
    <citation type="journal article" date="2015" name="Nat. Commun.">
        <title>Outbred genome sequencing and CRISPR/Cas9 gene editing in butterflies.</title>
        <authorList>
            <person name="Li X."/>
            <person name="Fan D."/>
            <person name="Zhang W."/>
            <person name="Liu G."/>
            <person name="Zhang L."/>
            <person name="Zhao L."/>
            <person name="Fang X."/>
            <person name="Chen L."/>
            <person name="Dong Y."/>
            <person name="Chen Y."/>
            <person name="Ding Y."/>
            <person name="Zhao R."/>
            <person name="Feng M."/>
            <person name="Zhu Y."/>
            <person name="Feng Y."/>
            <person name="Jiang X."/>
            <person name="Zhu D."/>
            <person name="Xiang H."/>
            <person name="Feng X."/>
            <person name="Li S."/>
            <person name="Wang J."/>
            <person name="Zhang G."/>
            <person name="Kronforst M.R."/>
            <person name="Wang W."/>
        </authorList>
    </citation>
    <scope>NUCLEOTIDE SEQUENCE [LARGE SCALE GENOMIC DNA]</scope>
    <source>
        <strain evidence="2">Ya'a_city_454_Pm</strain>
        <tissue evidence="2">Whole body</tissue>
    </source>
</reference>
<gene>
    <name evidence="2" type="ORF">RR48_06374</name>
</gene>
<accession>A0A194R3A1</accession>
<evidence type="ECO:0000313" key="3">
    <source>
        <dbReference type="Proteomes" id="UP000053240"/>
    </source>
</evidence>
<sequence length="110" mass="12433">MRSIFLLSFVILLCLSTCYGRDLLLGTTYNTRLVWQQKAEYMGIPFRKRVKEVFYSDPAMQVIRGVVARDLDHTEGSATVTAGGVGFSFVNVRLKSERGSGLNYQIEIYV</sequence>
<keyword evidence="3" id="KW-1185">Reference proteome</keyword>
<name>A0A194R3A1_PAPMA</name>
<dbReference type="InParanoid" id="A0A194R3A1"/>
<dbReference type="Proteomes" id="UP000053240">
    <property type="component" value="Unassembled WGS sequence"/>
</dbReference>
<evidence type="ECO:0008006" key="4">
    <source>
        <dbReference type="Google" id="ProtNLM"/>
    </source>
</evidence>
<dbReference type="AlphaFoldDB" id="A0A194R3A1"/>
<protein>
    <recommendedName>
        <fullName evidence="4">Salivary secreted peptide</fullName>
    </recommendedName>
</protein>
<feature type="chain" id="PRO_5008264888" description="Salivary secreted peptide" evidence="1">
    <location>
        <begin position="21"/>
        <end position="110"/>
    </location>
</feature>
<evidence type="ECO:0000256" key="1">
    <source>
        <dbReference type="SAM" id="SignalP"/>
    </source>
</evidence>
<proteinExistence type="predicted"/>
<dbReference type="InterPro" id="IPR031734">
    <property type="entry name" value="MBF2"/>
</dbReference>